<protein>
    <submittedName>
        <fullName evidence="3">Probable glycosyltransferase, type 1</fullName>
        <ecNumber evidence="3">2.4.-.-</ecNumber>
    </submittedName>
</protein>
<dbReference type="EC" id="2.4.-.-" evidence="3"/>
<keyword evidence="3" id="KW-0328">Glycosyltransferase</keyword>
<dbReference type="InterPro" id="IPR028098">
    <property type="entry name" value="Glyco_trans_4-like_N"/>
</dbReference>
<dbReference type="PANTHER" id="PTHR12526">
    <property type="entry name" value="GLYCOSYLTRANSFERASE"/>
    <property type="match status" value="1"/>
</dbReference>
<dbReference type="SUPFAM" id="SSF53756">
    <property type="entry name" value="UDP-Glycosyltransferase/glycogen phosphorylase"/>
    <property type="match status" value="1"/>
</dbReference>
<evidence type="ECO:0000259" key="1">
    <source>
        <dbReference type="Pfam" id="PF00534"/>
    </source>
</evidence>
<dbReference type="InterPro" id="IPR001296">
    <property type="entry name" value="Glyco_trans_1"/>
</dbReference>
<dbReference type="EMBL" id="HF582854">
    <property type="protein sequence ID" value="CCQ37276.1"/>
    <property type="molecule type" value="Genomic_DNA"/>
</dbReference>
<dbReference type="Pfam" id="PF13579">
    <property type="entry name" value="Glyco_trans_4_4"/>
    <property type="match status" value="1"/>
</dbReference>
<name>M1XSD3_NATM8</name>
<proteinExistence type="predicted"/>
<dbReference type="PANTHER" id="PTHR12526:SF630">
    <property type="entry name" value="GLYCOSYLTRANSFERASE"/>
    <property type="match status" value="1"/>
</dbReference>
<evidence type="ECO:0000313" key="3">
    <source>
        <dbReference type="EMBL" id="CCQ37276.1"/>
    </source>
</evidence>
<dbReference type="RefSeq" id="WP_015410023.1">
    <property type="nucleotide sequence ID" value="NC_020388.1"/>
</dbReference>
<sequence>MRIAVVFRDPPPQSERAGAARLRRLAAALDDRGHEVRIYCLPWWETSGRRIDIDGLEHEGVTFEHPALYYSRLPGLLVRYGPDLVVASADPPGAVLSAWLGARLARVPLFVDWYGDEPDVSGSEWVGPASSLPTRVVTPSEHQRTRVREYGASEANTTVVPGGIDFPTITATDPGERVDVAFAARLDDDSNLEDLLLALAELREAGEWTATVVGDGPERAAFETQARDLRLDDRIEFVGDCPREERIAVYRGAHTFVQTARRQTFARELLWALACGCVGVVEFQSDSSAHELVERRDRGMRVTDPDALDGAISESWTFGFRDVDTTFQGFDHAAVTGQYVELFREAGVGAR</sequence>
<accession>M1XSD3</accession>
<keyword evidence="4" id="KW-1185">Reference proteome</keyword>
<dbReference type="Pfam" id="PF00534">
    <property type="entry name" value="Glycos_transf_1"/>
    <property type="match status" value="1"/>
</dbReference>
<keyword evidence="3" id="KW-0808">Transferase</keyword>
<evidence type="ECO:0000313" key="4">
    <source>
        <dbReference type="Proteomes" id="UP000011867"/>
    </source>
</evidence>
<dbReference type="GeneID" id="14652536"/>
<evidence type="ECO:0000259" key="2">
    <source>
        <dbReference type="Pfam" id="PF13579"/>
    </source>
</evidence>
<dbReference type="KEGG" id="nmo:Nmlp_3137"/>
<gene>
    <name evidence="3" type="primary">gth3</name>
    <name evidence="3" type="ordered locus">Nmlp_3137</name>
</gene>
<dbReference type="GO" id="GO:0016757">
    <property type="term" value="F:glycosyltransferase activity"/>
    <property type="evidence" value="ECO:0007669"/>
    <property type="project" value="UniProtKB-KW"/>
</dbReference>
<feature type="domain" description="Glycosyl transferase family 1" evidence="1">
    <location>
        <begin position="176"/>
        <end position="304"/>
    </location>
</feature>
<dbReference type="STRING" id="268739.Nmlp_3137"/>
<dbReference type="Proteomes" id="UP000011867">
    <property type="component" value="Chromosome"/>
</dbReference>
<dbReference type="AlphaFoldDB" id="M1XSD3"/>
<dbReference type="HOGENOM" id="CLU_793672_0_0_2"/>
<feature type="domain" description="Glycosyltransferase subfamily 4-like N-terminal" evidence="2">
    <location>
        <begin position="19"/>
        <end position="163"/>
    </location>
</feature>
<organism evidence="3 4">
    <name type="scientific">Natronomonas moolapensis (strain DSM 18674 / CECT 7526 / JCM 14361 / 8.8.11)</name>
    <dbReference type="NCBI Taxonomy" id="268739"/>
    <lineage>
        <taxon>Archaea</taxon>
        <taxon>Methanobacteriati</taxon>
        <taxon>Methanobacteriota</taxon>
        <taxon>Stenosarchaea group</taxon>
        <taxon>Halobacteria</taxon>
        <taxon>Halobacteriales</taxon>
        <taxon>Natronomonadaceae</taxon>
        <taxon>Natronomonas</taxon>
    </lineage>
</organism>
<dbReference type="OrthoDB" id="270666at2157"/>
<dbReference type="Gene3D" id="3.40.50.2000">
    <property type="entry name" value="Glycogen Phosphorylase B"/>
    <property type="match status" value="2"/>
</dbReference>
<dbReference type="CDD" id="cd03801">
    <property type="entry name" value="GT4_PimA-like"/>
    <property type="match status" value="1"/>
</dbReference>
<reference evidence="3 4" key="1">
    <citation type="journal article" date="2013" name="Genome Announc.">
        <title>Genome of the haloarchaeon Natronomonas moolapensis, a neutrophilic member of a previously haloalkaliphilic genus.</title>
        <authorList>
            <person name="Dyall-Smith M.L."/>
            <person name="Pfeiffer F."/>
            <person name="Oberwinkler T."/>
            <person name="Klee K."/>
            <person name="Rampp M."/>
            <person name="Palm P."/>
            <person name="Gross K."/>
            <person name="Schuster S.C."/>
            <person name="Oesterhelt D."/>
        </authorList>
    </citation>
    <scope>NUCLEOTIDE SEQUENCE [LARGE SCALE GENOMIC DNA]</scope>
    <source>
        <strain evidence="4">DSM 18674 / JCM 14361 / 8.8.11</strain>
    </source>
</reference>
<dbReference type="eggNOG" id="arCOG01410">
    <property type="taxonomic scope" value="Archaea"/>
</dbReference>